<dbReference type="GO" id="GO:0005524">
    <property type="term" value="F:ATP binding"/>
    <property type="evidence" value="ECO:0007669"/>
    <property type="project" value="UniProtKB-UniRule"/>
</dbReference>
<dbReference type="EMBL" id="JAKMXF010000343">
    <property type="protein sequence ID" value="KAI6647476.1"/>
    <property type="molecule type" value="Genomic_DNA"/>
</dbReference>
<dbReference type="InterPro" id="IPR008271">
    <property type="entry name" value="Ser/Thr_kinase_AS"/>
</dbReference>
<dbReference type="GO" id="GO:0034045">
    <property type="term" value="C:phagophore assembly site membrane"/>
    <property type="evidence" value="ECO:0007669"/>
    <property type="project" value="TreeGrafter"/>
</dbReference>
<dbReference type="GO" id="GO:0061709">
    <property type="term" value="P:reticulophagy"/>
    <property type="evidence" value="ECO:0007669"/>
    <property type="project" value="TreeGrafter"/>
</dbReference>
<dbReference type="GO" id="GO:0042594">
    <property type="term" value="P:response to starvation"/>
    <property type="evidence" value="ECO:0007669"/>
    <property type="project" value="TreeGrafter"/>
</dbReference>
<dbReference type="SUPFAM" id="SSF56112">
    <property type="entry name" value="Protein kinase-like (PK-like)"/>
    <property type="match status" value="1"/>
</dbReference>
<accession>A0AAV7JFB5</accession>
<evidence type="ECO:0000256" key="4">
    <source>
        <dbReference type="ARBA" id="ARBA00022840"/>
    </source>
</evidence>
<feature type="domain" description="Protein kinase" evidence="6">
    <location>
        <begin position="9"/>
        <end position="283"/>
    </location>
</feature>
<dbReference type="GO" id="GO:0010506">
    <property type="term" value="P:regulation of autophagy"/>
    <property type="evidence" value="ECO:0007669"/>
    <property type="project" value="InterPro"/>
</dbReference>
<organism evidence="7 8">
    <name type="scientific">Oopsacas minuta</name>
    <dbReference type="NCBI Taxonomy" id="111878"/>
    <lineage>
        <taxon>Eukaryota</taxon>
        <taxon>Metazoa</taxon>
        <taxon>Porifera</taxon>
        <taxon>Hexactinellida</taxon>
        <taxon>Hexasterophora</taxon>
        <taxon>Lyssacinosida</taxon>
        <taxon>Leucopsacidae</taxon>
        <taxon>Oopsacas</taxon>
    </lineage>
</organism>
<sequence length="822" mass="93902">MHSVGNYVFSYSDLLGHGAFAIVYKGIRKGFVDDPVAIKKIRKDSFSPLMSKERKEISILSGLKHENIVRMLDFEETTSDIYLVLEFCNMGDLNDFLHKYNKISEEYIRIIFKQIGLAIAFLHSHQIIHRDLKPQNILLHSNYSCLDLSIVPNFPFSIIESCHFFAKIGDFGFARVLADSTMATTLCGSPLYMAPEVLLGYNYDSKVDMWSIGTIIYQCFTGSAPFIAKTPQLLRKRYETEHKLQPKLPIQASPDLNSLLLGLLKKDFQVRLGHDDFCTHPFFQVIQYFTNIEPIIQNTYPCCNDNTRSILSPHDPISNDFSFPQNNNLYDNNYMFAAPGTRVHCLSHNSIDPLSNFSINHSSHKFKPSLEISPTRSGYVFVPTRNTNILLKSENRLISSLPTTSDPPEKSFISQSSIAEVPFSSLVPLNAEIIEKDHDCRPKIRIIHDFDTIGNISPRYALDEVYDMNIVKNISSPISNNSSQHTHLILPSDRSSNCQNIVDLPITSCSISTMFIDSFNIEVDNHSRLPINIPPLQYLECPFQPLGTSLPSSGDINPSIRASLITVESEIFSPAIIENEDLKAKSRLRYSHKGNELISSEIQQYIPQEKTLSSLISPQCNHSDSDPHVEIHRTILHSQYILNTICFLKYPSFSQSIANIDFFSQKSYIRFTLKKLVLLVKVVRVISKILDCFNSLETHYPGMENSEISKNYRNILKYLEFAKNELSKIKFSYSCTPNKFDVYRSFIPSAETLLCNQMIYVCQNGTLKQIFDKKEHVYRPSFFMAWLLSKELSALCYKETLPSLNIFSEYTHDIVFNRSYVL</sequence>
<evidence type="ECO:0000313" key="8">
    <source>
        <dbReference type="Proteomes" id="UP001165289"/>
    </source>
</evidence>
<dbReference type="InterPro" id="IPR000719">
    <property type="entry name" value="Prot_kinase_dom"/>
</dbReference>
<dbReference type="AlphaFoldDB" id="A0AAV7JFB5"/>
<dbReference type="GO" id="GO:0000422">
    <property type="term" value="P:autophagy of mitochondrion"/>
    <property type="evidence" value="ECO:0007669"/>
    <property type="project" value="TreeGrafter"/>
</dbReference>
<dbReference type="GO" id="GO:0004674">
    <property type="term" value="F:protein serine/threonine kinase activity"/>
    <property type="evidence" value="ECO:0007669"/>
    <property type="project" value="InterPro"/>
</dbReference>
<dbReference type="InterPro" id="IPR045269">
    <property type="entry name" value="Atg1-like"/>
</dbReference>
<dbReference type="GO" id="GO:0005776">
    <property type="term" value="C:autophagosome"/>
    <property type="evidence" value="ECO:0007669"/>
    <property type="project" value="TreeGrafter"/>
</dbReference>
<dbReference type="PROSITE" id="PS00107">
    <property type="entry name" value="PROTEIN_KINASE_ATP"/>
    <property type="match status" value="1"/>
</dbReference>
<dbReference type="GO" id="GO:0005829">
    <property type="term" value="C:cytosol"/>
    <property type="evidence" value="ECO:0007669"/>
    <property type="project" value="TreeGrafter"/>
</dbReference>
<dbReference type="PANTHER" id="PTHR24348:SF22">
    <property type="entry name" value="NON-SPECIFIC SERINE_THREONINE PROTEIN KINASE"/>
    <property type="match status" value="1"/>
</dbReference>
<name>A0AAV7JFB5_9METZ</name>
<dbReference type="Proteomes" id="UP001165289">
    <property type="component" value="Unassembled WGS sequence"/>
</dbReference>
<dbReference type="InterPro" id="IPR011009">
    <property type="entry name" value="Kinase-like_dom_sf"/>
</dbReference>
<keyword evidence="2 5" id="KW-0547">Nucleotide-binding</keyword>
<evidence type="ECO:0000256" key="1">
    <source>
        <dbReference type="ARBA" id="ARBA00022679"/>
    </source>
</evidence>
<keyword evidence="4 5" id="KW-0067">ATP-binding</keyword>
<dbReference type="PANTHER" id="PTHR24348">
    <property type="entry name" value="SERINE/THREONINE-PROTEIN KINASE UNC-51-RELATED"/>
    <property type="match status" value="1"/>
</dbReference>
<evidence type="ECO:0000256" key="3">
    <source>
        <dbReference type="ARBA" id="ARBA00022777"/>
    </source>
</evidence>
<evidence type="ECO:0000256" key="2">
    <source>
        <dbReference type="ARBA" id="ARBA00022741"/>
    </source>
</evidence>
<evidence type="ECO:0000313" key="7">
    <source>
        <dbReference type="EMBL" id="KAI6647476.1"/>
    </source>
</evidence>
<evidence type="ECO:0000259" key="6">
    <source>
        <dbReference type="PROSITE" id="PS50011"/>
    </source>
</evidence>
<gene>
    <name evidence="7" type="ORF">LOD99_12472</name>
</gene>
<keyword evidence="1" id="KW-0808">Transferase</keyword>
<reference evidence="7 8" key="1">
    <citation type="journal article" date="2023" name="BMC Biol.">
        <title>The compact genome of the sponge Oopsacas minuta (Hexactinellida) is lacking key metazoan core genes.</title>
        <authorList>
            <person name="Santini S."/>
            <person name="Schenkelaars Q."/>
            <person name="Jourda C."/>
            <person name="Duchesne M."/>
            <person name="Belahbib H."/>
            <person name="Rocher C."/>
            <person name="Selva M."/>
            <person name="Riesgo A."/>
            <person name="Vervoort M."/>
            <person name="Leys S.P."/>
            <person name="Kodjabachian L."/>
            <person name="Le Bivic A."/>
            <person name="Borchiellini C."/>
            <person name="Claverie J.M."/>
            <person name="Renard E."/>
        </authorList>
    </citation>
    <scope>NUCLEOTIDE SEQUENCE [LARGE SCALE GENOMIC DNA]</scope>
    <source>
        <strain evidence="7">SPO-2</strain>
    </source>
</reference>
<proteinExistence type="predicted"/>
<comment type="caution">
    <text evidence="7">The sequence shown here is derived from an EMBL/GenBank/DDBJ whole genome shotgun (WGS) entry which is preliminary data.</text>
</comment>
<dbReference type="Gene3D" id="3.30.200.20">
    <property type="entry name" value="Phosphorylase Kinase, domain 1"/>
    <property type="match status" value="1"/>
</dbReference>
<evidence type="ECO:0000256" key="5">
    <source>
        <dbReference type="PROSITE-ProRule" id="PRU10141"/>
    </source>
</evidence>
<dbReference type="Gene3D" id="1.10.510.10">
    <property type="entry name" value="Transferase(Phosphotransferase) domain 1"/>
    <property type="match status" value="1"/>
</dbReference>
<protein>
    <submittedName>
        <fullName evidence="7">Serine/threonine-protein kinase ULK1-like</fullName>
    </submittedName>
</protein>
<keyword evidence="8" id="KW-1185">Reference proteome</keyword>
<dbReference type="GO" id="GO:0000045">
    <property type="term" value="P:autophagosome assembly"/>
    <property type="evidence" value="ECO:0007669"/>
    <property type="project" value="TreeGrafter"/>
</dbReference>
<feature type="binding site" evidence="5">
    <location>
        <position position="40"/>
    </location>
    <ligand>
        <name>ATP</name>
        <dbReference type="ChEBI" id="CHEBI:30616"/>
    </ligand>
</feature>
<dbReference type="PROSITE" id="PS00108">
    <property type="entry name" value="PROTEIN_KINASE_ST"/>
    <property type="match status" value="1"/>
</dbReference>
<keyword evidence="3 7" id="KW-0418">Kinase</keyword>
<dbReference type="SMART" id="SM00220">
    <property type="entry name" value="S_TKc"/>
    <property type="match status" value="1"/>
</dbReference>
<dbReference type="Pfam" id="PF00069">
    <property type="entry name" value="Pkinase"/>
    <property type="match status" value="1"/>
</dbReference>
<dbReference type="GO" id="GO:0034727">
    <property type="term" value="P:piecemeal microautophagy of the nucleus"/>
    <property type="evidence" value="ECO:0007669"/>
    <property type="project" value="TreeGrafter"/>
</dbReference>
<dbReference type="PROSITE" id="PS50011">
    <property type="entry name" value="PROTEIN_KINASE_DOM"/>
    <property type="match status" value="1"/>
</dbReference>
<dbReference type="InterPro" id="IPR017441">
    <property type="entry name" value="Protein_kinase_ATP_BS"/>
</dbReference>